<dbReference type="GO" id="GO:0005524">
    <property type="term" value="F:ATP binding"/>
    <property type="evidence" value="ECO:0007669"/>
    <property type="project" value="UniProtKB-KW"/>
</dbReference>
<comment type="catalytic activity">
    <reaction evidence="1">
        <text>ATP + protein L-histidine = ADP + protein N-phospho-L-histidine.</text>
        <dbReference type="EC" id="2.7.13.3"/>
    </reaction>
</comment>
<keyword evidence="5" id="KW-0547">Nucleotide-binding</keyword>
<feature type="domain" description="PAS" evidence="16">
    <location>
        <begin position="261"/>
        <end position="306"/>
    </location>
</feature>
<evidence type="ECO:0000256" key="11">
    <source>
        <dbReference type="PROSITE-ProRule" id="PRU00169"/>
    </source>
</evidence>
<dbReference type="Pfam" id="PF00072">
    <property type="entry name" value="Response_reg"/>
    <property type="match status" value="1"/>
</dbReference>
<dbReference type="InterPro" id="IPR001789">
    <property type="entry name" value="Sig_transdc_resp-reg_receiver"/>
</dbReference>
<sequence length="846" mass="92271">MRGQAYPRFDYRMLRSLVGPTARDVALKMFALLIALVLIQSLVDYYQLRSVMFTSVEQRASMVADHLAMRSQLDGDFNVGEASQAVSREALWHDDLLGVYLIDDTGNVLEGAETARIANTPALFAHPEIRTAINASFILERPQSFKASFDGIDGWVYVAAIPGTRLGSLTVVSLQSMQSELAAAALSSLVRRMLTTVILMGALFLVLHAAVIGPVQRLATAVRNSVGGYFDPPSDIPKGELSDLALLFGQVFGRLQHSLRDNEQLALVANGTDAGVLIADRTGQIVWANAGYLRMTGLEREDIEGRLPRDILVRHAGIGALKILAESAADGEGRNVEMIGLTKQGTQYWASIEIRPVRDAKGSIRNYIVVENDVSRAKQTEIKLKRSQLELQDRVLDLQHTSLQLEQERAKLTRTAQDLSIAKEAAENANRAKSAFLATMSHELRTPMNGVLGMADLLLSGPLTQEQRDGVTTIRESGECLLTILNDILDLSKLEAGRLELEPEPTSPMTVLETVVEVLRPNAKEKGLVLTKSEEGHIPQRIMSDPTRLRQILFNLVGNAIKFTPQGEVSVSLAARACDDPDTAELVFTVRDTGIGIPEAMLPRLFTRFQQADSSISRTYGGTGLGLAITRELTTLMNGTIEVESTEGKGSCFTVRLPVRVLSEGKADTQPAAAGQTPLPGTNAPLRVLLAEDQPVNQKLMCAVMERLGHQLTIAENGVEVIRKLREQSFDIILMDIQMPLMDGIQTTKVIRAVDEPWNDIPIVALTAHAMEGHCELYMAAGMNGFVSKPFKIDVLVEEMARALSEASMPPSPSRETEKAASGEAKGSPAEDALEKMLEELERMAG</sequence>
<dbReference type="GO" id="GO:0000155">
    <property type="term" value="F:phosphorelay sensor kinase activity"/>
    <property type="evidence" value="ECO:0007669"/>
    <property type="project" value="InterPro"/>
</dbReference>
<evidence type="ECO:0000256" key="2">
    <source>
        <dbReference type="ARBA" id="ARBA00012438"/>
    </source>
</evidence>
<dbReference type="SUPFAM" id="SSF55785">
    <property type="entry name" value="PYP-like sensor domain (PAS domain)"/>
    <property type="match status" value="1"/>
</dbReference>
<dbReference type="Gene3D" id="1.10.287.130">
    <property type="match status" value="1"/>
</dbReference>
<name>A7HUK0_PARL1</name>
<accession>A7HUK0</accession>
<dbReference type="InterPro" id="IPR005467">
    <property type="entry name" value="His_kinase_dom"/>
</dbReference>
<dbReference type="HOGENOM" id="CLU_000445_104_15_5"/>
<dbReference type="SMART" id="SM00387">
    <property type="entry name" value="HATPase_c"/>
    <property type="match status" value="1"/>
</dbReference>
<evidence type="ECO:0000256" key="10">
    <source>
        <dbReference type="ARBA" id="ARBA00068150"/>
    </source>
</evidence>
<evidence type="ECO:0000256" key="5">
    <source>
        <dbReference type="ARBA" id="ARBA00022741"/>
    </source>
</evidence>
<evidence type="ECO:0000256" key="13">
    <source>
        <dbReference type="SAM" id="Phobius"/>
    </source>
</evidence>
<dbReference type="PROSITE" id="PS50112">
    <property type="entry name" value="PAS"/>
    <property type="match status" value="1"/>
</dbReference>
<evidence type="ECO:0000259" key="15">
    <source>
        <dbReference type="PROSITE" id="PS50110"/>
    </source>
</evidence>
<reference evidence="18 19" key="1">
    <citation type="journal article" date="2011" name="Stand. Genomic Sci.">
        <title>Complete genome sequence of Parvibaculum lavamentivorans type strain (DS-1(T)).</title>
        <authorList>
            <person name="Schleheck D."/>
            <person name="Weiss M."/>
            <person name="Pitluck S."/>
            <person name="Bruce D."/>
            <person name="Land M.L."/>
            <person name="Han S."/>
            <person name="Saunders E."/>
            <person name="Tapia R."/>
            <person name="Detter C."/>
            <person name="Brettin T."/>
            <person name="Han J."/>
            <person name="Woyke T."/>
            <person name="Goodwin L."/>
            <person name="Pennacchio L."/>
            <person name="Nolan M."/>
            <person name="Cook A.M."/>
            <person name="Kjelleberg S."/>
            <person name="Thomas T."/>
        </authorList>
    </citation>
    <scope>NUCLEOTIDE SEQUENCE [LARGE SCALE GENOMIC DNA]</scope>
    <source>
        <strain evidence="19">DS-1 / DSM 13023 / NCIMB 13966</strain>
    </source>
</reference>
<dbReference type="KEGG" id="pla:Plav_1968"/>
<dbReference type="EMBL" id="CP000774">
    <property type="protein sequence ID" value="ABS63583.1"/>
    <property type="molecule type" value="Genomic_DNA"/>
</dbReference>
<dbReference type="PRINTS" id="PR00344">
    <property type="entry name" value="BCTRLSENSOR"/>
</dbReference>
<dbReference type="SUPFAM" id="SSF47384">
    <property type="entry name" value="Homodimeric domain of signal transducing histidine kinase"/>
    <property type="match status" value="1"/>
</dbReference>
<dbReference type="SUPFAM" id="SSF55874">
    <property type="entry name" value="ATPase domain of HSP90 chaperone/DNA topoisomerase II/histidine kinase"/>
    <property type="match status" value="1"/>
</dbReference>
<dbReference type="PROSITE" id="PS50113">
    <property type="entry name" value="PAC"/>
    <property type="match status" value="1"/>
</dbReference>
<dbReference type="InterPro" id="IPR003661">
    <property type="entry name" value="HisK_dim/P_dom"/>
</dbReference>
<proteinExistence type="predicted"/>
<dbReference type="InterPro" id="IPR003594">
    <property type="entry name" value="HATPase_dom"/>
</dbReference>
<dbReference type="eggNOG" id="COG0784">
    <property type="taxonomic scope" value="Bacteria"/>
</dbReference>
<dbReference type="InterPro" id="IPR035965">
    <property type="entry name" value="PAS-like_dom_sf"/>
</dbReference>
<dbReference type="Pfam" id="PF02518">
    <property type="entry name" value="HATPase_c"/>
    <property type="match status" value="1"/>
</dbReference>
<evidence type="ECO:0000256" key="12">
    <source>
        <dbReference type="SAM" id="MobiDB-lite"/>
    </source>
</evidence>
<evidence type="ECO:0000259" key="17">
    <source>
        <dbReference type="PROSITE" id="PS50113"/>
    </source>
</evidence>
<evidence type="ECO:0000313" key="18">
    <source>
        <dbReference type="EMBL" id="ABS63583.1"/>
    </source>
</evidence>
<evidence type="ECO:0000259" key="14">
    <source>
        <dbReference type="PROSITE" id="PS50109"/>
    </source>
</evidence>
<keyword evidence="13" id="KW-1133">Transmembrane helix</keyword>
<dbReference type="CDD" id="cd16922">
    <property type="entry name" value="HATPase_EvgS-ArcB-TorS-like"/>
    <property type="match status" value="1"/>
</dbReference>
<evidence type="ECO:0000256" key="8">
    <source>
        <dbReference type="ARBA" id="ARBA00023012"/>
    </source>
</evidence>
<evidence type="ECO:0000256" key="6">
    <source>
        <dbReference type="ARBA" id="ARBA00022777"/>
    </source>
</evidence>
<dbReference type="EC" id="2.7.13.3" evidence="2"/>
<dbReference type="PANTHER" id="PTHR45339">
    <property type="entry name" value="HYBRID SIGNAL TRANSDUCTION HISTIDINE KINASE J"/>
    <property type="match status" value="1"/>
</dbReference>
<dbReference type="Pfam" id="PF13426">
    <property type="entry name" value="PAS_9"/>
    <property type="match status" value="1"/>
</dbReference>
<dbReference type="NCBIfam" id="TIGR00229">
    <property type="entry name" value="sensory_box"/>
    <property type="match status" value="1"/>
</dbReference>
<keyword evidence="8" id="KW-0902">Two-component regulatory system</keyword>
<dbReference type="CDD" id="cd00082">
    <property type="entry name" value="HisKA"/>
    <property type="match status" value="1"/>
</dbReference>
<dbReference type="Gene3D" id="3.30.565.10">
    <property type="entry name" value="Histidine kinase-like ATPase, C-terminal domain"/>
    <property type="match status" value="1"/>
</dbReference>
<evidence type="ECO:0000256" key="9">
    <source>
        <dbReference type="ARBA" id="ARBA00064003"/>
    </source>
</evidence>
<keyword evidence="7" id="KW-0067">ATP-binding</keyword>
<keyword evidence="13" id="KW-0812">Transmembrane</keyword>
<dbReference type="Gene3D" id="3.30.450.20">
    <property type="entry name" value="PAS domain"/>
    <property type="match status" value="1"/>
</dbReference>
<dbReference type="FunFam" id="1.10.287.130:FF:000002">
    <property type="entry name" value="Two-component osmosensing histidine kinase"/>
    <property type="match status" value="1"/>
</dbReference>
<dbReference type="SMART" id="SM00448">
    <property type="entry name" value="REC"/>
    <property type="match status" value="1"/>
</dbReference>
<evidence type="ECO:0000256" key="7">
    <source>
        <dbReference type="ARBA" id="ARBA00022840"/>
    </source>
</evidence>
<dbReference type="PANTHER" id="PTHR45339:SF1">
    <property type="entry name" value="HYBRID SIGNAL TRANSDUCTION HISTIDINE KINASE J"/>
    <property type="match status" value="1"/>
</dbReference>
<gene>
    <name evidence="18" type="ordered locus">Plav_1968</name>
</gene>
<feature type="domain" description="PAC" evidence="17">
    <location>
        <begin position="334"/>
        <end position="386"/>
    </location>
</feature>
<dbReference type="PROSITE" id="PS50110">
    <property type="entry name" value="RESPONSE_REGULATORY"/>
    <property type="match status" value="1"/>
</dbReference>
<evidence type="ECO:0000256" key="4">
    <source>
        <dbReference type="ARBA" id="ARBA00022679"/>
    </source>
</evidence>
<keyword evidence="6 18" id="KW-0418">Kinase</keyword>
<evidence type="ECO:0000256" key="1">
    <source>
        <dbReference type="ARBA" id="ARBA00000085"/>
    </source>
</evidence>
<feature type="modified residue" description="4-aspartylphosphate" evidence="11">
    <location>
        <position position="736"/>
    </location>
</feature>
<dbReference type="FunFam" id="3.30.565.10:FF:000010">
    <property type="entry name" value="Sensor histidine kinase RcsC"/>
    <property type="match status" value="1"/>
</dbReference>
<dbReference type="eggNOG" id="COG2205">
    <property type="taxonomic scope" value="Bacteria"/>
</dbReference>
<dbReference type="CDD" id="cd00130">
    <property type="entry name" value="PAS"/>
    <property type="match status" value="1"/>
</dbReference>
<keyword evidence="3 11" id="KW-0597">Phosphoprotein</keyword>
<feature type="domain" description="Histidine kinase" evidence="14">
    <location>
        <begin position="439"/>
        <end position="661"/>
    </location>
</feature>
<dbReference type="Pfam" id="PF00512">
    <property type="entry name" value="HisKA"/>
    <property type="match status" value="1"/>
</dbReference>
<dbReference type="InterPro" id="IPR011006">
    <property type="entry name" value="CheY-like_superfamily"/>
</dbReference>
<evidence type="ECO:0000313" key="19">
    <source>
        <dbReference type="Proteomes" id="UP000006377"/>
    </source>
</evidence>
<dbReference type="Proteomes" id="UP000006377">
    <property type="component" value="Chromosome"/>
</dbReference>
<organism evidence="18 19">
    <name type="scientific">Parvibaculum lavamentivorans (strain DS-1 / DSM 13023 / NCIMB 13966)</name>
    <dbReference type="NCBI Taxonomy" id="402881"/>
    <lineage>
        <taxon>Bacteria</taxon>
        <taxon>Pseudomonadati</taxon>
        <taxon>Pseudomonadota</taxon>
        <taxon>Alphaproteobacteria</taxon>
        <taxon>Hyphomicrobiales</taxon>
        <taxon>Parvibaculaceae</taxon>
        <taxon>Parvibaculum</taxon>
    </lineage>
</organism>
<keyword evidence="13" id="KW-0472">Membrane</keyword>
<dbReference type="InterPro" id="IPR004358">
    <property type="entry name" value="Sig_transdc_His_kin-like_C"/>
</dbReference>
<comment type="subunit">
    <text evidence="9">At low DSF concentrations, interacts with RpfF.</text>
</comment>
<evidence type="ECO:0000259" key="16">
    <source>
        <dbReference type="PROSITE" id="PS50112"/>
    </source>
</evidence>
<dbReference type="CDD" id="cd17546">
    <property type="entry name" value="REC_hyHK_CKI1_RcsC-like"/>
    <property type="match status" value="1"/>
</dbReference>
<dbReference type="OrthoDB" id="9789782at2"/>
<protein>
    <recommendedName>
        <fullName evidence="10">Sensory/regulatory protein RpfC</fullName>
        <ecNumber evidence="2">2.7.13.3</ecNumber>
    </recommendedName>
</protein>
<dbReference type="SMART" id="SM00388">
    <property type="entry name" value="HisKA"/>
    <property type="match status" value="1"/>
</dbReference>
<keyword evidence="19" id="KW-1185">Reference proteome</keyword>
<dbReference type="PROSITE" id="PS50109">
    <property type="entry name" value="HIS_KIN"/>
    <property type="match status" value="1"/>
</dbReference>
<evidence type="ECO:0000256" key="3">
    <source>
        <dbReference type="ARBA" id="ARBA00022553"/>
    </source>
</evidence>
<dbReference type="STRING" id="402881.Plav_1968"/>
<feature type="transmembrane region" description="Helical" evidence="13">
    <location>
        <begin position="25"/>
        <end position="43"/>
    </location>
</feature>
<dbReference type="SMART" id="SM00091">
    <property type="entry name" value="PAS"/>
    <property type="match status" value="1"/>
</dbReference>
<feature type="region of interest" description="Disordered" evidence="12">
    <location>
        <begin position="805"/>
        <end position="833"/>
    </location>
</feature>
<dbReference type="Gene3D" id="3.40.50.2300">
    <property type="match status" value="1"/>
</dbReference>
<dbReference type="InterPro" id="IPR000014">
    <property type="entry name" value="PAS"/>
</dbReference>
<dbReference type="AlphaFoldDB" id="A7HUK0"/>
<feature type="domain" description="Response regulatory" evidence="15">
    <location>
        <begin position="687"/>
        <end position="804"/>
    </location>
</feature>
<dbReference type="SUPFAM" id="SSF52172">
    <property type="entry name" value="CheY-like"/>
    <property type="match status" value="1"/>
</dbReference>
<keyword evidence="4 18" id="KW-0808">Transferase</keyword>
<dbReference type="InterPro" id="IPR000700">
    <property type="entry name" value="PAS-assoc_C"/>
</dbReference>
<dbReference type="InterPro" id="IPR036097">
    <property type="entry name" value="HisK_dim/P_sf"/>
</dbReference>
<dbReference type="InterPro" id="IPR036890">
    <property type="entry name" value="HATPase_C_sf"/>
</dbReference>